<dbReference type="PANTHER" id="PTHR48109">
    <property type="entry name" value="DIHYDROOROTATE DEHYDROGENASE (QUINONE), MITOCHONDRIAL-RELATED"/>
    <property type="match status" value="1"/>
</dbReference>
<organism evidence="16 17">
    <name type="scientific">Zavarzinia compransoris</name>
    <dbReference type="NCBI Taxonomy" id="1264899"/>
    <lineage>
        <taxon>Bacteria</taxon>
        <taxon>Pseudomonadati</taxon>
        <taxon>Pseudomonadota</taxon>
        <taxon>Alphaproteobacteria</taxon>
        <taxon>Rhodospirillales</taxon>
        <taxon>Zavarziniaceae</taxon>
        <taxon>Zavarzinia</taxon>
    </lineage>
</organism>
<evidence type="ECO:0000256" key="13">
    <source>
        <dbReference type="ARBA" id="ARBA00048639"/>
    </source>
</evidence>
<comment type="pathway">
    <text evidence="4">Pyrimidine metabolism; UMP biosynthesis via de novo pathway; orotate from (S)-dihydroorotate (quinone route): step 1/1.</text>
</comment>
<dbReference type="Gene3D" id="3.20.20.70">
    <property type="entry name" value="Aldolase class I"/>
    <property type="match status" value="1"/>
</dbReference>
<dbReference type="GO" id="GO:0005737">
    <property type="term" value="C:cytoplasm"/>
    <property type="evidence" value="ECO:0007669"/>
    <property type="project" value="InterPro"/>
</dbReference>
<dbReference type="UniPathway" id="UPA00070">
    <property type="reaction ID" value="UER00946"/>
</dbReference>
<keyword evidence="17" id="KW-1185">Reference proteome</keyword>
<evidence type="ECO:0000256" key="8">
    <source>
        <dbReference type="ARBA" id="ARBA00022630"/>
    </source>
</evidence>
<dbReference type="PROSITE" id="PS00912">
    <property type="entry name" value="DHODEHASE_2"/>
    <property type="match status" value="1"/>
</dbReference>
<protein>
    <recommendedName>
        <fullName evidence="7 14">Dihydroorotate dehydrogenase (quinone)</fullName>
        <ecNumber evidence="6 14">1.3.5.2</ecNumber>
    </recommendedName>
</protein>
<sequence length="358" mass="37514">MTASPYAPVGWYRLVWPILRHFEPETAHGLALDLLRHGLLPPVCAGTNPPVLAVRALGLDFANPVGLAAGFDKNAVAARQLPRLGFGFAEVGGVTPKPQAGNPRPRLFRLDGDFAAINRMGFNNQGEIAVAARVRAGRRPGFPLGINLASNTDSDNPAEDFVRLVGSFAPIADYLTVDVSCPNTKNGRMFQDPVKLDDLLRRLLEARANYRTPMLVKLAADLTEGEALAIAEVTLRHGLAGLVVANTSAARPDSLTSDKKAERGGLSGRPIFAASTALLAAIRRLGGPGPVLVGVGGVFTGADAYAKIRAGANLIQLYTAMVYRGPGAVGAIKRELAALLARDGFTGVADAVGDGTLS</sequence>
<evidence type="ECO:0000256" key="9">
    <source>
        <dbReference type="ARBA" id="ARBA00022643"/>
    </source>
</evidence>
<dbReference type="InterPro" id="IPR013785">
    <property type="entry name" value="Aldolase_TIM"/>
</dbReference>
<dbReference type="GO" id="GO:0016020">
    <property type="term" value="C:membrane"/>
    <property type="evidence" value="ECO:0007669"/>
    <property type="project" value="UniProtKB-SubCell"/>
</dbReference>
<proteinExistence type="inferred from homology"/>
<accession>A0A317E0R2</accession>
<name>A0A317E0R2_9PROT</name>
<dbReference type="GO" id="GO:0006207">
    <property type="term" value="P:'de novo' pyrimidine nucleobase biosynthetic process"/>
    <property type="evidence" value="ECO:0007669"/>
    <property type="project" value="UniProtKB-UniRule"/>
</dbReference>
<comment type="catalytic activity">
    <reaction evidence="13">
        <text>(S)-dihydroorotate + a quinone = orotate + a quinol</text>
        <dbReference type="Rhea" id="RHEA:30187"/>
        <dbReference type="ChEBI" id="CHEBI:24646"/>
        <dbReference type="ChEBI" id="CHEBI:30839"/>
        <dbReference type="ChEBI" id="CHEBI:30864"/>
        <dbReference type="ChEBI" id="CHEBI:132124"/>
        <dbReference type="EC" id="1.3.5.2"/>
    </reaction>
</comment>
<dbReference type="InterPro" id="IPR050074">
    <property type="entry name" value="DHO_dehydrogenase"/>
</dbReference>
<evidence type="ECO:0000256" key="2">
    <source>
        <dbReference type="ARBA" id="ARBA00003125"/>
    </source>
</evidence>
<dbReference type="InterPro" id="IPR005719">
    <property type="entry name" value="Dihydroorotate_DH_2"/>
</dbReference>
<dbReference type="CDD" id="cd04738">
    <property type="entry name" value="DHOD_2_like"/>
    <property type="match status" value="1"/>
</dbReference>
<dbReference type="PANTHER" id="PTHR48109:SF4">
    <property type="entry name" value="DIHYDROOROTATE DEHYDROGENASE (QUINONE), MITOCHONDRIAL"/>
    <property type="match status" value="1"/>
</dbReference>
<dbReference type="AlphaFoldDB" id="A0A317E0R2"/>
<comment type="similarity">
    <text evidence="5">Belongs to the dihydroorotate dehydrogenase family. Type 2 subfamily.</text>
</comment>
<dbReference type="Pfam" id="PF01180">
    <property type="entry name" value="DHO_dh"/>
    <property type="match status" value="1"/>
</dbReference>
<evidence type="ECO:0000313" key="17">
    <source>
        <dbReference type="Proteomes" id="UP000246077"/>
    </source>
</evidence>
<dbReference type="SUPFAM" id="SSF51395">
    <property type="entry name" value="FMN-linked oxidoreductases"/>
    <property type="match status" value="1"/>
</dbReference>
<dbReference type="GO" id="GO:0044205">
    <property type="term" value="P:'de novo' UMP biosynthetic process"/>
    <property type="evidence" value="ECO:0007669"/>
    <property type="project" value="UniProtKB-UniPathway"/>
</dbReference>
<gene>
    <name evidence="16" type="ORF">DKG75_18460</name>
</gene>
<dbReference type="NCBIfam" id="TIGR01036">
    <property type="entry name" value="pyrD_sub2"/>
    <property type="match status" value="1"/>
</dbReference>
<evidence type="ECO:0000256" key="5">
    <source>
        <dbReference type="ARBA" id="ARBA00005359"/>
    </source>
</evidence>
<reference evidence="17" key="1">
    <citation type="submission" date="2018-05" db="EMBL/GenBank/DDBJ databases">
        <title>Zavarzinia sp. HR-AS.</title>
        <authorList>
            <person name="Lee Y."/>
            <person name="Jeon C.O."/>
        </authorList>
    </citation>
    <scope>NUCLEOTIDE SEQUENCE [LARGE SCALE GENOMIC DNA]</scope>
    <source>
        <strain evidence="17">DSM 1231</strain>
    </source>
</reference>
<comment type="caution">
    <text evidence="16">The sequence shown here is derived from an EMBL/GenBank/DDBJ whole genome shotgun (WGS) entry which is preliminary data.</text>
</comment>
<keyword evidence="9" id="KW-0288">FMN</keyword>
<dbReference type="EC" id="1.3.5.2" evidence="6 14"/>
<dbReference type="PROSITE" id="PS00911">
    <property type="entry name" value="DHODEHASE_1"/>
    <property type="match status" value="1"/>
</dbReference>
<dbReference type="GO" id="GO:0106430">
    <property type="term" value="F:dihydroorotate dehydrogenase (quinone) activity"/>
    <property type="evidence" value="ECO:0007669"/>
    <property type="project" value="UniProtKB-EC"/>
</dbReference>
<feature type="domain" description="Dihydroorotate dehydrogenase catalytic" evidence="15">
    <location>
        <begin position="52"/>
        <end position="340"/>
    </location>
</feature>
<comment type="function">
    <text evidence="2">Catalyzes the conversion of dihydroorotate to orotate with quinone as electron acceptor.</text>
</comment>
<evidence type="ECO:0000256" key="14">
    <source>
        <dbReference type="NCBIfam" id="TIGR01036"/>
    </source>
</evidence>
<keyword evidence="8" id="KW-0285">Flavoprotein</keyword>
<evidence type="ECO:0000256" key="6">
    <source>
        <dbReference type="ARBA" id="ARBA00012791"/>
    </source>
</evidence>
<evidence type="ECO:0000313" key="16">
    <source>
        <dbReference type="EMBL" id="PWR18953.1"/>
    </source>
</evidence>
<evidence type="ECO:0000256" key="7">
    <source>
        <dbReference type="ARBA" id="ARBA00018366"/>
    </source>
</evidence>
<dbReference type="NCBIfam" id="NF003645">
    <property type="entry name" value="PRK05286.1-2"/>
    <property type="match status" value="1"/>
</dbReference>
<dbReference type="Proteomes" id="UP000246077">
    <property type="component" value="Unassembled WGS sequence"/>
</dbReference>
<evidence type="ECO:0000256" key="3">
    <source>
        <dbReference type="ARBA" id="ARBA00004370"/>
    </source>
</evidence>
<dbReference type="InterPro" id="IPR001295">
    <property type="entry name" value="Dihydroorotate_DH_CS"/>
</dbReference>
<evidence type="ECO:0000256" key="10">
    <source>
        <dbReference type="ARBA" id="ARBA00022975"/>
    </source>
</evidence>
<keyword evidence="12" id="KW-0472">Membrane</keyword>
<dbReference type="InterPro" id="IPR005720">
    <property type="entry name" value="Dihydroorotate_DH_cat"/>
</dbReference>
<dbReference type="NCBIfam" id="NF003652">
    <property type="entry name" value="PRK05286.2-5"/>
    <property type="match status" value="1"/>
</dbReference>
<evidence type="ECO:0000256" key="11">
    <source>
        <dbReference type="ARBA" id="ARBA00023002"/>
    </source>
</evidence>
<keyword evidence="10" id="KW-0665">Pyrimidine biosynthesis</keyword>
<evidence type="ECO:0000256" key="12">
    <source>
        <dbReference type="ARBA" id="ARBA00023136"/>
    </source>
</evidence>
<evidence type="ECO:0000259" key="15">
    <source>
        <dbReference type="Pfam" id="PF01180"/>
    </source>
</evidence>
<comment type="subcellular location">
    <subcellularLocation>
        <location evidence="3">Membrane</location>
    </subcellularLocation>
</comment>
<dbReference type="OrthoDB" id="9802377at2"/>
<evidence type="ECO:0000256" key="4">
    <source>
        <dbReference type="ARBA" id="ARBA00005161"/>
    </source>
</evidence>
<comment type="cofactor">
    <cofactor evidence="1">
        <name>FMN</name>
        <dbReference type="ChEBI" id="CHEBI:58210"/>
    </cofactor>
</comment>
<keyword evidence="11" id="KW-0560">Oxidoreductase</keyword>
<dbReference type="RefSeq" id="WP_109922639.1">
    <property type="nucleotide sequence ID" value="NZ_QGLF01000005.1"/>
</dbReference>
<dbReference type="EMBL" id="QGLF01000005">
    <property type="protein sequence ID" value="PWR18953.1"/>
    <property type="molecule type" value="Genomic_DNA"/>
</dbReference>
<evidence type="ECO:0000256" key="1">
    <source>
        <dbReference type="ARBA" id="ARBA00001917"/>
    </source>
</evidence>